<comment type="caution">
    <text evidence="1">The sequence shown here is derived from an EMBL/GenBank/DDBJ whole genome shotgun (WGS) entry which is preliminary data.</text>
</comment>
<dbReference type="AlphaFoldDB" id="A0AAV1WK27"/>
<evidence type="ECO:0000313" key="1">
    <source>
        <dbReference type="EMBL" id="CAL0309650.1"/>
    </source>
</evidence>
<sequence>MDPSHHPMYRPMSKLRDIMSSIALSSNIGNAVINDETDSLGMIDYLAGHAIISDHFAIIPTSLPFPRRPLRPEPLPSVLRASSIAAQSLFHHCLKQERSSTPQIYQLCSILCLYEMHLCDYQKVIILGNS</sequence>
<accession>A0AAV1WK27</accession>
<organism evidence="1 2">
    <name type="scientific">Lupinus luteus</name>
    <name type="common">European yellow lupine</name>
    <dbReference type="NCBI Taxonomy" id="3873"/>
    <lineage>
        <taxon>Eukaryota</taxon>
        <taxon>Viridiplantae</taxon>
        <taxon>Streptophyta</taxon>
        <taxon>Embryophyta</taxon>
        <taxon>Tracheophyta</taxon>
        <taxon>Spermatophyta</taxon>
        <taxon>Magnoliopsida</taxon>
        <taxon>eudicotyledons</taxon>
        <taxon>Gunneridae</taxon>
        <taxon>Pentapetalae</taxon>
        <taxon>rosids</taxon>
        <taxon>fabids</taxon>
        <taxon>Fabales</taxon>
        <taxon>Fabaceae</taxon>
        <taxon>Papilionoideae</taxon>
        <taxon>50 kb inversion clade</taxon>
        <taxon>genistoids sensu lato</taxon>
        <taxon>core genistoids</taxon>
        <taxon>Genisteae</taxon>
        <taxon>Lupinus</taxon>
    </lineage>
</organism>
<keyword evidence="2" id="KW-1185">Reference proteome</keyword>
<reference evidence="1 2" key="1">
    <citation type="submission" date="2024-03" db="EMBL/GenBank/DDBJ databases">
        <authorList>
            <person name="Martinez-Hernandez J."/>
        </authorList>
    </citation>
    <scope>NUCLEOTIDE SEQUENCE [LARGE SCALE GENOMIC DNA]</scope>
</reference>
<dbReference type="EMBL" id="CAXHTB010000007">
    <property type="protein sequence ID" value="CAL0309650.1"/>
    <property type="molecule type" value="Genomic_DNA"/>
</dbReference>
<evidence type="ECO:0000313" key="2">
    <source>
        <dbReference type="Proteomes" id="UP001497480"/>
    </source>
</evidence>
<protein>
    <submittedName>
        <fullName evidence="1">Uncharacterized protein</fullName>
    </submittedName>
</protein>
<name>A0AAV1WK27_LUPLU</name>
<dbReference type="Proteomes" id="UP001497480">
    <property type="component" value="Unassembled WGS sequence"/>
</dbReference>
<proteinExistence type="predicted"/>
<gene>
    <name evidence="1" type="ORF">LLUT_LOCUS10710</name>
</gene>